<evidence type="ECO:0000313" key="9">
    <source>
        <dbReference type="EMBL" id="GAA0347637.1"/>
    </source>
</evidence>
<comment type="pathway">
    <text evidence="7">Amino-acid biosynthesis; L-histidine biosynthesis; L-histidine from 5-phospho-alpha-D-ribose 1-diphosphate: step 7/9.</text>
</comment>
<keyword evidence="6 7" id="KW-0368">Histidine biosynthesis</keyword>
<dbReference type="EC" id="2.6.1.9" evidence="7"/>
<organism evidence="9 10">
    <name type="scientific">Bacillus carboniphilus</name>
    <dbReference type="NCBI Taxonomy" id="86663"/>
    <lineage>
        <taxon>Bacteria</taxon>
        <taxon>Bacillati</taxon>
        <taxon>Bacillota</taxon>
        <taxon>Bacilli</taxon>
        <taxon>Bacillales</taxon>
        <taxon>Bacillaceae</taxon>
        <taxon>Bacillus</taxon>
    </lineage>
</organism>
<dbReference type="Gene3D" id="3.40.640.10">
    <property type="entry name" value="Type I PLP-dependent aspartate aminotransferase-like (Major domain)"/>
    <property type="match status" value="1"/>
</dbReference>
<evidence type="ECO:0000313" key="10">
    <source>
        <dbReference type="Proteomes" id="UP001500782"/>
    </source>
</evidence>
<name>A0ABN0WVI7_9BACI</name>
<keyword evidence="4 7" id="KW-0808">Transferase</keyword>
<dbReference type="InterPro" id="IPR050106">
    <property type="entry name" value="HistidinolP_aminotransfase"/>
</dbReference>
<dbReference type="CDD" id="cd00609">
    <property type="entry name" value="AAT_like"/>
    <property type="match status" value="1"/>
</dbReference>
<keyword evidence="5 7" id="KW-0663">Pyridoxal phosphate</keyword>
<sequence>MKWIKQLNDLKAYQPGKTIDEVKKEFGLEEIIKLASNENPYRYSPKVDELLKSGSFQHMIYPDGAAVSLREAMANYYDLEPGNFIFGNGSDEIIQMITRALVEPGVNTVMPTPSFPQYRHNCYLQGGESKEIPLVNGEHDLQSMLQAIDENTSIVWLCSPNNPTGTYIPKTELFDFISKVPSHVLVVIDQAYHEYVTADDYPDSLSIYHEFDNVILLRTFSKIYGLAGFRVGYGIASKEIVSKLDPVREPFNVNTLGQMVAKTALEDIQFIEECKIKNSEQRDRYYQFCEEHNLQYFPTEGNFILINMEKDSQEVCEFLLRNGVIVRSGAALGYLGWIRITIGQHDENTKVFKLLNQLVNN</sequence>
<dbReference type="Pfam" id="PF00155">
    <property type="entry name" value="Aminotran_1_2"/>
    <property type="match status" value="1"/>
</dbReference>
<protein>
    <recommendedName>
        <fullName evidence="7">Histidinol-phosphate aminotransferase</fullName>
        <ecNumber evidence="7">2.6.1.9</ecNumber>
    </recommendedName>
    <alternativeName>
        <fullName evidence="7">Imidazole acetol-phosphate transaminase</fullName>
    </alternativeName>
</protein>
<dbReference type="InterPro" id="IPR015424">
    <property type="entry name" value="PyrdxlP-dep_Trfase"/>
</dbReference>
<dbReference type="EMBL" id="BAAADJ010000064">
    <property type="protein sequence ID" value="GAA0347637.1"/>
    <property type="molecule type" value="Genomic_DNA"/>
</dbReference>
<evidence type="ECO:0000256" key="6">
    <source>
        <dbReference type="ARBA" id="ARBA00023102"/>
    </source>
</evidence>
<dbReference type="SUPFAM" id="SSF53383">
    <property type="entry name" value="PLP-dependent transferases"/>
    <property type="match status" value="1"/>
</dbReference>
<dbReference type="InterPro" id="IPR004839">
    <property type="entry name" value="Aminotransferase_I/II_large"/>
</dbReference>
<dbReference type="Gene3D" id="3.90.1150.10">
    <property type="entry name" value="Aspartate Aminotransferase, domain 1"/>
    <property type="match status" value="1"/>
</dbReference>
<evidence type="ECO:0000256" key="1">
    <source>
        <dbReference type="ARBA" id="ARBA00001933"/>
    </source>
</evidence>
<evidence type="ECO:0000256" key="4">
    <source>
        <dbReference type="ARBA" id="ARBA00022679"/>
    </source>
</evidence>
<keyword evidence="10" id="KW-1185">Reference proteome</keyword>
<dbReference type="RefSeq" id="WP_343803949.1">
    <property type="nucleotide sequence ID" value="NZ_BAAADJ010000064.1"/>
</dbReference>
<evidence type="ECO:0000259" key="8">
    <source>
        <dbReference type="Pfam" id="PF00155"/>
    </source>
</evidence>
<dbReference type="PANTHER" id="PTHR43643">
    <property type="entry name" value="HISTIDINOL-PHOSPHATE AMINOTRANSFERASE 2"/>
    <property type="match status" value="1"/>
</dbReference>
<feature type="modified residue" description="N6-(pyridoxal phosphate)lysine" evidence="7">
    <location>
        <position position="222"/>
    </location>
</feature>
<comment type="caution">
    <text evidence="9">The sequence shown here is derived from an EMBL/GenBank/DDBJ whole genome shotgun (WGS) entry which is preliminary data.</text>
</comment>
<dbReference type="NCBIfam" id="TIGR01141">
    <property type="entry name" value="hisC"/>
    <property type="match status" value="1"/>
</dbReference>
<feature type="domain" description="Aminotransferase class I/classII large" evidence="8">
    <location>
        <begin position="30"/>
        <end position="348"/>
    </location>
</feature>
<dbReference type="Proteomes" id="UP001500782">
    <property type="component" value="Unassembled WGS sequence"/>
</dbReference>
<comment type="subunit">
    <text evidence="2 7">Homodimer.</text>
</comment>
<comment type="catalytic activity">
    <reaction evidence="7">
        <text>L-histidinol phosphate + 2-oxoglutarate = 3-(imidazol-4-yl)-2-oxopropyl phosphate + L-glutamate</text>
        <dbReference type="Rhea" id="RHEA:23744"/>
        <dbReference type="ChEBI" id="CHEBI:16810"/>
        <dbReference type="ChEBI" id="CHEBI:29985"/>
        <dbReference type="ChEBI" id="CHEBI:57766"/>
        <dbReference type="ChEBI" id="CHEBI:57980"/>
        <dbReference type="EC" id="2.6.1.9"/>
    </reaction>
</comment>
<accession>A0ABN0WVI7</accession>
<dbReference type="HAMAP" id="MF_01023">
    <property type="entry name" value="HisC_aminotrans_2"/>
    <property type="match status" value="1"/>
</dbReference>
<evidence type="ECO:0000256" key="7">
    <source>
        <dbReference type="HAMAP-Rule" id="MF_01023"/>
    </source>
</evidence>
<evidence type="ECO:0000256" key="5">
    <source>
        <dbReference type="ARBA" id="ARBA00022898"/>
    </source>
</evidence>
<comment type="similarity">
    <text evidence="7">Belongs to the class-II pyridoxal-phosphate-dependent aminotransferase family. Histidinol-phosphate aminotransferase subfamily.</text>
</comment>
<evidence type="ECO:0000256" key="2">
    <source>
        <dbReference type="ARBA" id="ARBA00011738"/>
    </source>
</evidence>
<dbReference type="InterPro" id="IPR005861">
    <property type="entry name" value="HisP_aminotrans"/>
</dbReference>
<proteinExistence type="inferred from homology"/>
<evidence type="ECO:0000256" key="3">
    <source>
        <dbReference type="ARBA" id="ARBA00022576"/>
    </source>
</evidence>
<gene>
    <name evidence="7 9" type="primary">hisC</name>
    <name evidence="9" type="ORF">GCM10008967_42490</name>
</gene>
<keyword evidence="3 7" id="KW-0032">Aminotransferase</keyword>
<reference evidence="9 10" key="1">
    <citation type="journal article" date="2019" name="Int. J. Syst. Evol. Microbiol.">
        <title>The Global Catalogue of Microorganisms (GCM) 10K type strain sequencing project: providing services to taxonomists for standard genome sequencing and annotation.</title>
        <authorList>
            <consortium name="The Broad Institute Genomics Platform"/>
            <consortium name="The Broad Institute Genome Sequencing Center for Infectious Disease"/>
            <person name="Wu L."/>
            <person name="Ma J."/>
        </authorList>
    </citation>
    <scope>NUCLEOTIDE SEQUENCE [LARGE SCALE GENOMIC DNA]</scope>
    <source>
        <strain evidence="9 10">JCM 9731</strain>
    </source>
</reference>
<keyword evidence="7" id="KW-0028">Amino-acid biosynthesis</keyword>
<dbReference type="InterPro" id="IPR015422">
    <property type="entry name" value="PyrdxlP-dep_Trfase_small"/>
</dbReference>
<dbReference type="InterPro" id="IPR015421">
    <property type="entry name" value="PyrdxlP-dep_Trfase_major"/>
</dbReference>
<dbReference type="PANTHER" id="PTHR43643:SF3">
    <property type="entry name" value="HISTIDINOL-PHOSPHATE AMINOTRANSFERASE"/>
    <property type="match status" value="1"/>
</dbReference>
<comment type="cofactor">
    <cofactor evidence="1 7">
        <name>pyridoxal 5'-phosphate</name>
        <dbReference type="ChEBI" id="CHEBI:597326"/>
    </cofactor>
</comment>